<gene>
    <name evidence="2" type="ORF">SAMN05421818_11335</name>
</gene>
<evidence type="ECO:0000256" key="1">
    <source>
        <dbReference type="SAM" id="SignalP"/>
    </source>
</evidence>
<proteinExistence type="predicted"/>
<evidence type="ECO:0000313" key="3">
    <source>
        <dbReference type="Proteomes" id="UP000243588"/>
    </source>
</evidence>
<dbReference type="STRING" id="702745.SAMN05421818_11335"/>
<sequence length="268" mass="30975">MFMKKILSLLVLFVCSLNVQAQDSIKVKLLNSENLAKGQLFVGKDIYDSTYLTEEGNVFKKVTRYTSVNFSNKNKGALTQVDFSNPLQILLFFKEDKSVVILNKDLAPVGTVEFGEKFPSMEMEYLSNSTKRNYWIVNSVNRSVSLYSSTTYELHRVFTLPEGRIKNYYSLPQAFFYVDDKNIIHAVGLTGKTIFDYALPTNYDQIQIIDLQKLIYSYQNKMYYVDLVQNKVYPIAVPEKSISSFFYNTQKLSIFAEQKINNYLIKLP</sequence>
<evidence type="ECO:0000313" key="2">
    <source>
        <dbReference type="EMBL" id="SDH74928.1"/>
    </source>
</evidence>
<dbReference type="AlphaFoldDB" id="A0A1G8EYF6"/>
<dbReference type="Proteomes" id="UP000243588">
    <property type="component" value="Unassembled WGS sequence"/>
</dbReference>
<reference evidence="3" key="1">
    <citation type="submission" date="2016-10" db="EMBL/GenBank/DDBJ databases">
        <authorList>
            <person name="Varghese N."/>
            <person name="Submissions S."/>
        </authorList>
    </citation>
    <scope>NUCLEOTIDE SEQUENCE [LARGE SCALE GENOMIC DNA]</scope>
    <source>
        <strain evidence="3">DSM 23313</strain>
    </source>
</reference>
<feature type="signal peptide" evidence="1">
    <location>
        <begin position="1"/>
        <end position="21"/>
    </location>
</feature>
<keyword evidence="3" id="KW-1185">Reference proteome</keyword>
<name>A0A1G8EYF6_9FLAO</name>
<dbReference type="EMBL" id="FNDQ01000013">
    <property type="protein sequence ID" value="SDH74928.1"/>
    <property type="molecule type" value="Genomic_DNA"/>
</dbReference>
<feature type="chain" id="PRO_5017421532" evidence="1">
    <location>
        <begin position="22"/>
        <end position="268"/>
    </location>
</feature>
<organism evidence="2 3">
    <name type="scientific">Myroides phaeus</name>
    <dbReference type="NCBI Taxonomy" id="702745"/>
    <lineage>
        <taxon>Bacteria</taxon>
        <taxon>Pseudomonadati</taxon>
        <taxon>Bacteroidota</taxon>
        <taxon>Flavobacteriia</taxon>
        <taxon>Flavobacteriales</taxon>
        <taxon>Flavobacteriaceae</taxon>
        <taxon>Myroides</taxon>
    </lineage>
</organism>
<protein>
    <submittedName>
        <fullName evidence="2">Uncharacterized protein</fullName>
    </submittedName>
</protein>
<keyword evidence="1" id="KW-0732">Signal</keyword>
<accession>A0A1G8EYF6</accession>